<evidence type="ECO:0000313" key="1">
    <source>
        <dbReference type="EMBL" id="TGY79909.1"/>
    </source>
</evidence>
<name>A0AC61RJ80_9BACT</name>
<gene>
    <name evidence="1" type="ORF">E5331_03720</name>
</gene>
<sequence length="134" mass="15452">MSNYSFDTNHSDENEKSENPYVPDSKETPEFVAQFIEVLDRHLCDTCFKKEDFAAEMGVSISLLYKRIKLLTGLSVADFIRNYKMQLATTLLNDKSISIGEISFKCGYSSIGYFSTVFRKHFGYTPTEYRNRLP</sequence>
<accession>A0AC61RJ80</accession>
<dbReference type="EMBL" id="SRYB01000004">
    <property type="protein sequence ID" value="TGY79909.1"/>
    <property type="molecule type" value="Genomic_DNA"/>
</dbReference>
<organism evidence="1 2">
    <name type="scientific">Lepagella muris</name>
    <dbReference type="NCBI Taxonomy" id="3032870"/>
    <lineage>
        <taxon>Bacteria</taxon>
        <taxon>Pseudomonadati</taxon>
        <taxon>Bacteroidota</taxon>
        <taxon>Bacteroidia</taxon>
        <taxon>Bacteroidales</taxon>
        <taxon>Muribaculaceae</taxon>
        <taxon>Lepagella</taxon>
    </lineage>
</organism>
<reference evidence="1" key="1">
    <citation type="submission" date="2019-04" db="EMBL/GenBank/DDBJ databases">
        <title>Microbes associate with the intestines of laboratory mice.</title>
        <authorList>
            <person name="Navarre W."/>
            <person name="Wong E."/>
            <person name="Huang K."/>
            <person name="Tropini C."/>
            <person name="Ng K."/>
            <person name="Yu B."/>
        </authorList>
    </citation>
    <scope>NUCLEOTIDE SEQUENCE</scope>
    <source>
        <strain evidence="1">NM04_E33</strain>
    </source>
</reference>
<comment type="caution">
    <text evidence="1">The sequence shown here is derived from an EMBL/GenBank/DDBJ whole genome shotgun (WGS) entry which is preliminary data.</text>
</comment>
<dbReference type="Proteomes" id="UP000306319">
    <property type="component" value="Unassembled WGS sequence"/>
</dbReference>
<proteinExistence type="predicted"/>
<protein>
    <submittedName>
        <fullName evidence="1">AraC family transcriptional regulator</fullName>
    </submittedName>
</protein>
<evidence type="ECO:0000313" key="2">
    <source>
        <dbReference type="Proteomes" id="UP000306319"/>
    </source>
</evidence>
<keyword evidence="2" id="KW-1185">Reference proteome</keyword>